<gene>
    <name evidence="1" type="ORF">UX92_C0012G0021</name>
</gene>
<dbReference type="EMBL" id="LCOA01000012">
    <property type="protein sequence ID" value="KKU69678.1"/>
    <property type="molecule type" value="Genomic_DNA"/>
</dbReference>
<evidence type="ECO:0000313" key="2">
    <source>
        <dbReference type="Proteomes" id="UP000034565"/>
    </source>
</evidence>
<proteinExistence type="predicted"/>
<evidence type="ECO:0000313" key="1">
    <source>
        <dbReference type="EMBL" id="KKU69678.1"/>
    </source>
</evidence>
<reference evidence="1 2" key="1">
    <citation type="journal article" date="2015" name="Nature">
        <title>rRNA introns, odd ribosomes, and small enigmatic genomes across a large radiation of phyla.</title>
        <authorList>
            <person name="Brown C.T."/>
            <person name="Hug L.A."/>
            <person name="Thomas B.C."/>
            <person name="Sharon I."/>
            <person name="Castelle C.J."/>
            <person name="Singh A."/>
            <person name="Wilkins M.J."/>
            <person name="Williams K.H."/>
            <person name="Banfield J.F."/>
        </authorList>
    </citation>
    <scope>NUCLEOTIDE SEQUENCE [LARGE SCALE GENOMIC DNA]</scope>
</reference>
<protein>
    <submittedName>
        <fullName evidence="1">Uncharacterized protein</fullName>
    </submittedName>
</protein>
<sequence>MNWDLVRDVVYAGVERGNGSLRGEGSTPSGVVAAALGLAMNVIGEKIGDVANAGTPAVLLGGDEAEVLQLLQRAQRVVGDGVDGDGDASVRKVKGLVAIALSQSH</sequence>
<accession>A0A0G1UUH6</accession>
<comment type="caution">
    <text evidence="1">The sequence shown here is derived from an EMBL/GenBank/DDBJ whole genome shotgun (WGS) entry which is preliminary data.</text>
</comment>
<name>A0A0G1UUH6_9BACT</name>
<organism evidence="1 2">
    <name type="scientific">Candidatus Amesbacteria bacterium GW2011_GWA1_47_20</name>
    <dbReference type="NCBI Taxonomy" id="1618354"/>
    <lineage>
        <taxon>Bacteria</taxon>
        <taxon>Candidatus Amesiibacteriota</taxon>
    </lineage>
</organism>
<dbReference type="Proteomes" id="UP000034565">
    <property type="component" value="Unassembled WGS sequence"/>
</dbReference>
<dbReference type="AlphaFoldDB" id="A0A0G1UUH6"/>